<evidence type="ECO:0000313" key="2">
    <source>
        <dbReference type="EMBL" id="ELU41889.1"/>
    </source>
</evidence>
<proteinExistence type="predicted"/>
<sequence length="90" mass="9695">MLGNLKAPPEPFSDVISTHFRLKARSLYKQLDEWLELDDGRPLDGQNGGGQLNSTGSGAGQALRRDVQELKSLLLKLDPKAASDSTASSD</sequence>
<keyword evidence="3" id="KW-1185">Reference proteome</keyword>
<organism evidence="2 3">
    <name type="scientific">Thanatephorus cucumeris (strain AG1-IA)</name>
    <name type="common">Rice sheath blight fungus</name>
    <name type="synonym">Rhizoctonia solani</name>
    <dbReference type="NCBI Taxonomy" id="983506"/>
    <lineage>
        <taxon>Eukaryota</taxon>
        <taxon>Fungi</taxon>
        <taxon>Dikarya</taxon>
        <taxon>Basidiomycota</taxon>
        <taxon>Agaricomycotina</taxon>
        <taxon>Agaricomycetes</taxon>
        <taxon>Cantharellales</taxon>
        <taxon>Ceratobasidiaceae</taxon>
        <taxon>Rhizoctonia</taxon>
        <taxon>Rhizoctonia solani AG-1</taxon>
    </lineage>
</organism>
<gene>
    <name evidence="2" type="ORF">AG1IA_04068</name>
</gene>
<dbReference type="EMBL" id="AFRT01000977">
    <property type="protein sequence ID" value="ELU41889.1"/>
    <property type="molecule type" value="Genomic_DNA"/>
</dbReference>
<dbReference type="InterPro" id="IPR016135">
    <property type="entry name" value="UBQ-conjugating_enzyme/RWD"/>
</dbReference>
<accession>L8WZU8</accession>
<dbReference type="HOGENOM" id="CLU_2442370_0_0_1"/>
<name>L8WZU8_THACA</name>
<protein>
    <submittedName>
        <fullName evidence="2">Uncharacterized protein</fullName>
    </submittedName>
</protein>
<reference evidence="2 3" key="1">
    <citation type="journal article" date="2013" name="Nat. Commun.">
        <title>The evolution and pathogenic mechanisms of the rice sheath blight pathogen.</title>
        <authorList>
            <person name="Zheng A."/>
            <person name="Lin R."/>
            <person name="Xu L."/>
            <person name="Qin P."/>
            <person name="Tang C."/>
            <person name="Ai P."/>
            <person name="Zhang D."/>
            <person name="Liu Y."/>
            <person name="Sun Z."/>
            <person name="Feng H."/>
            <person name="Wang Y."/>
            <person name="Chen Y."/>
            <person name="Liang X."/>
            <person name="Fu R."/>
            <person name="Li Q."/>
            <person name="Zhang J."/>
            <person name="Yu X."/>
            <person name="Xie Z."/>
            <person name="Ding L."/>
            <person name="Guan P."/>
            <person name="Tang J."/>
            <person name="Liang Y."/>
            <person name="Wang S."/>
            <person name="Deng Q."/>
            <person name="Li S."/>
            <person name="Zhu J."/>
            <person name="Wang L."/>
            <person name="Liu H."/>
            <person name="Li P."/>
        </authorList>
    </citation>
    <scope>NUCLEOTIDE SEQUENCE [LARGE SCALE GENOMIC DNA]</scope>
    <source>
        <strain evidence="3">AG-1 IA</strain>
    </source>
</reference>
<dbReference type="AlphaFoldDB" id="L8WZU8"/>
<dbReference type="OrthoDB" id="47801at2759"/>
<dbReference type="STRING" id="983506.L8WZU8"/>
<feature type="region of interest" description="Disordered" evidence="1">
    <location>
        <begin position="38"/>
        <end position="63"/>
    </location>
</feature>
<dbReference type="Gene3D" id="3.10.110.10">
    <property type="entry name" value="Ubiquitin Conjugating Enzyme"/>
    <property type="match status" value="1"/>
</dbReference>
<comment type="caution">
    <text evidence="2">The sequence shown here is derived from an EMBL/GenBank/DDBJ whole genome shotgun (WGS) entry which is preliminary data.</text>
</comment>
<evidence type="ECO:0000313" key="3">
    <source>
        <dbReference type="Proteomes" id="UP000011668"/>
    </source>
</evidence>
<evidence type="ECO:0000256" key="1">
    <source>
        <dbReference type="SAM" id="MobiDB-lite"/>
    </source>
</evidence>
<dbReference type="Proteomes" id="UP000011668">
    <property type="component" value="Unassembled WGS sequence"/>
</dbReference>